<evidence type="ECO:0000313" key="4">
    <source>
        <dbReference type="Proteomes" id="UP001633002"/>
    </source>
</evidence>
<evidence type="ECO:0000313" key="3">
    <source>
        <dbReference type="EMBL" id="KAL3690724.1"/>
    </source>
</evidence>
<evidence type="ECO:0000256" key="1">
    <source>
        <dbReference type="SAM" id="MobiDB-lite"/>
    </source>
</evidence>
<proteinExistence type="predicted"/>
<dbReference type="Proteomes" id="UP001633002">
    <property type="component" value="Unassembled WGS sequence"/>
</dbReference>
<feature type="region of interest" description="Disordered" evidence="1">
    <location>
        <begin position="55"/>
        <end position="107"/>
    </location>
</feature>
<dbReference type="InterPro" id="IPR054424">
    <property type="entry name" value="Replitron_HUH"/>
</dbReference>
<keyword evidence="4" id="KW-1185">Reference proteome</keyword>
<dbReference type="Pfam" id="PF21859">
    <property type="entry name" value="Replitron_HUH"/>
    <property type="match status" value="1"/>
</dbReference>
<reference evidence="3 4" key="1">
    <citation type="submission" date="2024-09" db="EMBL/GenBank/DDBJ databases">
        <title>Chromosome-scale assembly of Riccia sorocarpa.</title>
        <authorList>
            <person name="Paukszto L."/>
        </authorList>
    </citation>
    <scope>NUCLEOTIDE SEQUENCE [LARGE SCALE GENOMIC DNA]</scope>
    <source>
        <strain evidence="3">LP-2024</strain>
        <tissue evidence="3">Aerial parts of the thallus</tissue>
    </source>
</reference>
<evidence type="ECO:0000259" key="2">
    <source>
        <dbReference type="Pfam" id="PF21859"/>
    </source>
</evidence>
<sequence>MYMKRFEHEKSPSVYQQAGTGHLAPPVSATLPLVASSIMAIPAAANKNIPIQAPAANNSIPIQPPIKRRPERPQGTGKKPQPATDGVTPVKRRPGRPPGMKQKQPPTEAILQPTEAVLASQQMLVTKPPAKRRKSAPLKRMELSGVIAMLCSSAVDAKKQLTAPVGWADEHPVGAGICVKKLMNKGIHTFVGMVGYCLKDRHELHFRVCMRNITDAVQREGMMLYTFYVAADMKNRVELNPNNVMRRALQYNKYLNHHPLGTSFRGCLRCMVVDGHDTPSTTWLINKGLDRTRTAALWRCYIQPGAVTLSDIDQVFFWMPRIQPSLYIQTTVPGLQMLTADALGDMVDSDHGSPHPERVSGNAAAHEVTEFASFIPLVPGLEADQFDSSDVPLEGVASNCICCN</sequence>
<gene>
    <name evidence="3" type="ORF">R1sor_004375</name>
</gene>
<organism evidence="3 4">
    <name type="scientific">Riccia sorocarpa</name>
    <dbReference type="NCBI Taxonomy" id="122646"/>
    <lineage>
        <taxon>Eukaryota</taxon>
        <taxon>Viridiplantae</taxon>
        <taxon>Streptophyta</taxon>
        <taxon>Embryophyta</taxon>
        <taxon>Marchantiophyta</taxon>
        <taxon>Marchantiopsida</taxon>
        <taxon>Marchantiidae</taxon>
        <taxon>Marchantiales</taxon>
        <taxon>Ricciaceae</taxon>
        <taxon>Riccia</taxon>
    </lineage>
</organism>
<dbReference type="AlphaFoldDB" id="A0ABD3HMV2"/>
<accession>A0ABD3HMV2</accession>
<comment type="caution">
    <text evidence="3">The sequence shown here is derived from an EMBL/GenBank/DDBJ whole genome shotgun (WGS) entry which is preliminary data.</text>
</comment>
<feature type="domain" description="Replitron HUH endonuclease" evidence="2">
    <location>
        <begin position="172"/>
        <end position="225"/>
    </location>
</feature>
<protein>
    <recommendedName>
        <fullName evidence="2">Replitron HUH endonuclease domain-containing protein</fullName>
    </recommendedName>
</protein>
<dbReference type="EMBL" id="JBJQOH010000003">
    <property type="protein sequence ID" value="KAL3690724.1"/>
    <property type="molecule type" value="Genomic_DNA"/>
</dbReference>
<name>A0ABD3HMV2_9MARC</name>